<feature type="compositionally biased region" description="Basic and acidic residues" evidence="10">
    <location>
        <begin position="565"/>
        <end position="578"/>
    </location>
</feature>
<evidence type="ECO:0000256" key="6">
    <source>
        <dbReference type="ARBA" id="ARBA00022884"/>
    </source>
</evidence>
<dbReference type="OrthoDB" id="360161at2759"/>
<protein>
    <recommendedName>
        <fullName evidence="1">RNA helicase</fullName>
        <ecNumber evidence="1">3.6.4.13</ecNumber>
    </recommendedName>
</protein>
<comment type="catalytic activity">
    <reaction evidence="8">
        <text>ATP + H2O = ADP + phosphate + H(+)</text>
        <dbReference type="Rhea" id="RHEA:13065"/>
        <dbReference type="ChEBI" id="CHEBI:15377"/>
        <dbReference type="ChEBI" id="CHEBI:15378"/>
        <dbReference type="ChEBI" id="CHEBI:30616"/>
        <dbReference type="ChEBI" id="CHEBI:43474"/>
        <dbReference type="ChEBI" id="CHEBI:456216"/>
        <dbReference type="EC" id="3.6.4.13"/>
    </reaction>
</comment>
<sequence>MEAFQLLSRGGVKFDKNRFKDDLWLFDKAKSRTEKGKAAAKSVDDEIPPELDFFKYAQGGTTKRKAESEPGAGMQGVEEGVTKKLRIQDEDDDVESDERDEDDPPMPRHRVTSKGSDVPDPVESFQALQERYQLSSYLLSNLSQCGYKRPTGIQSHGIPILMESRDLAAISPTGTGKTLSYLLPIMSLLGAPSSRTKADCGTGVRALVVAPTRELAHQIHNECLKLAQGRKWRAVLFSKATASTLADKSVRDKVDIIISTPLRLVSALKADVLELDNVRHIVLDEADRMLDAEFLQQVQEIIARCTYPQVQKAVFSATLPASAEKVAMSMLRNPIRVVVGLKDTPLPLIAQSLTYVADDASKLPTLVQYFSQPHSPPVLVFVSSQPRATSLAEELVLNGVPNVDCLHAGMSRKEREEAVSRMRRGESWVMVSTEVMARGMDFKGVREVINYDFPRSIQSYVHRIGRTGRAGREGKAITYFTDEDAPFLKTIANVLLQSGSSVPEWILKLPKPSKMKRRQMGKVKRAEAVNNASRIGRNDAIKRRDMAAGSKRRVEKQALKAVPGSKDRDDARGSEDEN</sequence>
<dbReference type="GO" id="GO:0005524">
    <property type="term" value="F:ATP binding"/>
    <property type="evidence" value="ECO:0007669"/>
    <property type="project" value="UniProtKB-KW"/>
</dbReference>
<feature type="compositionally biased region" description="Acidic residues" evidence="10">
    <location>
        <begin position="89"/>
        <end position="104"/>
    </location>
</feature>
<dbReference type="Proteomes" id="UP000218811">
    <property type="component" value="Unassembled WGS sequence"/>
</dbReference>
<proteinExistence type="inferred from homology"/>
<dbReference type="SMART" id="SM00490">
    <property type="entry name" value="HELICc"/>
    <property type="match status" value="1"/>
</dbReference>
<evidence type="ECO:0000256" key="3">
    <source>
        <dbReference type="ARBA" id="ARBA00022801"/>
    </source>
</evidence>
<evidence type="ECO:0000256" key="7">
    <source>
        <dbReference type="ARBA" id="ARBA00024355"/>
    </source>
</evidence>
<dbReference type="SMART" id="SM00487">
    <property type="entry name" value="DEXDc"/>
    <property type="match status" value="1"/>
</dbReference>
<dbReference type="GO" id="GO:0016787">
    <property type="term" value="F:hydrolase activity"/>
    <property type="evidence" value="ECO:0007669"/>
    <property type="project" value="UniProtKB-KW"/>
</dbReference>
<evidence type="ECO:0000256" key="10">
    <source>
        <dbReference type="SAM" id="MobiDB-lite"/>
    </source>
</evidence>
<dbReference type="EC" id="3.6.4.13" evidence="1"/>
<dbReference type="Pfam" id="PF00271">
    <property type="entry name" value="Helicase_C"/>
    <property type="match status" value="1"/>
</dbReference>
<dbReference type="InterPro" id="IPR027417">
    <property type="entry name" value="P-loop_NTPase"/>
</dbReference>
<accession>A0A2H3J6F5</accession>
<dbReference type="InterPro" id="IPR044764">
    <property type="entry name" value="DDX52/Rok1_DEADc"/>
</dbReference>
<evidence type="ECO:0000256" key="5">
    <source>
        <dbReference type="ARBA" id="ARBA00022840"/>
    </source>
</evidence>
<keyword evidence="3 9" id="KW-0378">Hydrolase</keyword>
<evidence type="ECO:0000256" key="1">
    <source>
        <dbReference type="ARBA" id="ARBA00012552"/>
    </source>
</evidence>
<evidence type="ECO:0000256" key="8">
    <source>
        <dbReference type="ARBA" id="ARBA00047984"/>
    </source>
</evidence>
<dbReference type="Gene3D" id="3.40.50.300">
    <property type="entry name" value="P-loop containing nucleotide triphosphate hydrolases"/>
    <property type="match status" value="2"/>
</dbReference>
<dbReference type="PROSITE" id="PS00039">
    <property type="entry name" value="DEAD_ATP_HELICASE"/>
    <property type="match status" value="1"/>
</dbReference>
<evidence type="ECO:0000259" key="12">
    <source>
        <dbReference type="PROSITE" id="PS51194"/>
    </source>
</evidence>
<keyword evidence="4 9" id="KW-0347">Helicase</keyword>
<dbReference type="InterPro" id="IPR011545">
    <property type="entry name" value="DEAD/DEAH_box_helicase_dom"/>
</dbReference>
<keyword evidence="2 9" id="KW-0547">Nucleotide-binding</keyword>
<feature type="compositionally biased region" description="Basic and acidic residues" evidence="10">
    <location>
        <begin position="536"/>
        <end position="546"/>
    </location>
</feature>
<feature type="region of interest" description="Disordered" evidence="10">
    <location>
        <begin position="56"/>
        <end position="122"/>
    </location>
</feature>
<organism evidence="13 14">
    <name type="scientific">Wolfiporia cocos (strain MD-104)</name>
    <name type="common">Brown rot fungus</name>
    <dbReference type="NCBI Taxonomy" id="742152"/>
    <lineage>
        <taxon>Eukaryota</taxon>
        <taxon>Fungi</taxon>
        <taxon>Dikarya</taxon>
        <taxon>Basidiomycota</taxon>
        <taxon>Agaricomycotina</taxon>
        <taxon>Agaricomycetes</taxon>
        <taxon>Polyporales</taxon>
        <taxon>Phaeolaceae</taxon>
        <taxon>Wolfiporia</taxon>
    </lineage>
</organism>
<keyword evidence="6" id="KW-0694">RNA-binding</keyword>
<evidence type="ECO:0000313" key="13">
    <source>
        <dbReference type="EMBL" id="PCH33238.1"/>
    </source>
</evidence>
<dbReference type="STRING" id="742152.A0A2H3J6F5"/>
<reference evidence="13 14" key="1">
    <citation type="journal article" date="2012" name="Science">
        <title>The Paleozoic origin of enzymatic lignin decomposition reconstructed from 31 fungal genomes.</title>
        <authorList>
            <person name="Floudas D."/>
            <person name="Binder M."/>
            <person name="Riley R."/>
            <person name="Barry K."/>
            <person name="Blanchette R.A."/>
            <person name="Henrissat B."/>
            <person name="Martinez A.T."/>
            <person name="Otillar R."/>
            <person name="Spatafora J.W."/>
            <person name="Yadav J.S."/>
            <person name="Aerts A."/>
            <person name="Benoit I."/>
            <person name="Boyd A."/>
            <person name="Carlson A."/>
            <person name="Copeland A."/>
            <person name="Coutinho P.M."/>
            <person name="de Vries R.P."/>
            <person name="Ferreira P."/>
            <person name="Findley K."/>
            <person name="Foster B."/>
            <person name="Gaskell J."/>
            <person name="Glotzer D."/>
            <person name="Gorecki P."/>
            <person name="Heitman J."/>
            <person name="Hesse C."/>
            <person name="Hori C."/>
            <person name="Igarashi K."/>
            <person name="Jurgens J.A."/>
            <person name="Kallen N."/>
            <person name="Kersten P."/>
            <person name="Kohler A."/>
            <person name="Kuees U."/>
            <person name="Kumar T.K.A."/>
            <person name="Kuo A."/>
            <person name="LaButti K."/>
            <person name="Larrondo L.F."/>
            <person name="Lindquist E."/>
            <person name="Ling A."/>
            <person name="Lombard V."/>
            <person name="Lucas S."/>
            <person name="Lundell T."/>
            <person name="Martin R."/>
            <person name="McLaughlin D.J."/>
            <person name="Morgenstern I."/>
            <person name="Morin E."/>
            <person name="Murat C."/>
            <person name="Nagy L.G."/>
            <person name="Nolan M."/>
            <person name="Ohm R.A."/>
            <person name="Patyshakuliyeva A."/>
            <person name="Rokas A."/>
            <person name="Ruiz-Duenas F.J."/>
            <person name="Sabat G."/>
            <person name="Salamov A."/>
            <person name="Samejima M."/>
            <person name="Schmutz J."/>
            <person name="Slot J.C."/>
            <person name="St John F."/>
            <person name="Stenlid J."/>
            <person name="Sun H."/>
            <person name="Sun S."/>
            <person name="Syed K."/>
            <person name="Tsang A."/>
            <person name="Wiebenga A."/>
            <person name="Young D."/>
            <person name="Pisabarro A."/>
            <person name="Eastwood D.C."/>
            <person name="Martin F."/>
            <person name="Cullen D."/>
            <person name="Grigoriev I.V."/>
            <person name="Hibbett D.S."/>
        </authorList>
    </citation>
    <scope>NUCLEOTIDE SEQUENCE [LARGE SCALE GENOMIC DNA]</scope>
    <source>
        <strain evidence="13 14">MD-104</strain>
    </source>
</reference>
<comment type="similarity">
    <text evidence="7">Belongs to the DEAD box helicase family. DDX52/ROK1 subfamily.</text>
</comment>
<feature type="domain" description="Helicase C-terminal" evidence="12">
    <location>
        <begin position="365"/>
        <end position="510"/>
    </location>
</feature>
<dbReference type="CDD" id="cd17957">
    <property type="entry name" value="DEADc_DDX52"/>
    <property type="match status" value="1"/>
</dbReference>
<evidence type="ECO:0000259" key="11">
    <source>
        <dbReference type="PROSITE" id="PS51192"/>
    </source>
</evidence>
<dbReference type="PROSITE" id="PS51194">
    <property type="entry name" value="HELICASE_CTER"/>
    <property type="match status" value="1"/>
</dbReference>
<keyword evidence="5 9" id="KW-0067">ATP-binding</keyword>
<dbReference type="AlphaFoldDB" id="A0A2H3J6F5"/>
<name>A0A2H3J6F5_WOLCO</name>
<dbReference type="InterPro" id="IPR050079">
    <property type="entry name" value="DEAD_box_RNA_helicase"/>
</dbReference>
<dbReference type="GO" id="GO:0003723">
    <property type="term" value="F:RNA binding"/>
    <property type="evidence" value="ECO:0007669"/>
    <property type="project" value="UniProtKB-KW"/>
</dbReference>
<feature type="region of interest" description="Disordered" evidence="10">
    <location>
        <begin position="530"/>
        <end position="578"/>
    </location>
</feature>
<dbReference type="GO" id="GO:0005829">
    <property type="term" value="C:cytosol"/>
    <property type="evidence" value="ECO:0007669"/>
    <property type="project" value="TreeGrafter"/>
</dbReference>
<dbReference type="InterPro" id="IPR014001">
    <property type="entry name" value="Helicase_ATP-bd"/>
</dbReference>
<dbReference type="InterPro" id="IPR000629">
    <property type="entry name" value="RNA-helicase_DEAD-box_CS"/>
</dbReference>
<dbReference type="PROSITE" id="PS51192">
    <property type="entry name" value="HELICASE_ATP_BIND_1"/>
    <property type="match status" value="1"/>
</dbReference>
<dbReference type="PANTHER" id="PTHR47959">
    <property type="entry name" value="ATP-DEPENDENT RNA HELICASE RHLE-RELATED"/>
    <property type="match status" value="1"/>
</dbReference>
<dbReference type="PANTHER" id="PTHR47959:SF15">
    <property type="entry name" value="RNA HELICASE"/>
    <property type="match status" value="1"/>
</dbReference>
<dbReference type="EMBL" id="KB467831">
    <property type="protein sequence ID" value="PCH33238.1"/>
    <property type="molecule type" value="Genomic_DNA"/>
</dbReference>
<dbReference type="OMA" id="EMAHSIM"/>
<dbReference type="InterPro" id="IPR001650">
    <property type="entry name" value="Helicase_C-like"/>
</dbReference>
<evidence type="ECO:0000256" key="4">
    <source>
        <dbReference type="ARBA" id="ARBA00022806"/>
    </source>
</evidence>
<dbReference type="GO" id="GO:0003724">
    <property type="term" value="F:RNA helicase activity"/>
    <property type="evidence" value="ECO:0007669"/>
    <property type="project" value="UniProtKB-EC"/>
</dbReference>
<dbReference type="Pfam" id="PF00270">
    <property type="entry name" value="DEAD"/>
    <property type="match status" value="1"/>
</dbReference>
<feature type="domain" description="Helicase ATP-binding" evidence="11">
    <location>
        <begin position="158"/>
        <end position="337"/>
    </location>
</feature>
<keyword evidence="14" id="KW-1185">Reference proteome</keyword>
<dbReference type="GO" id="GO:0030490">
    <property type="term" value="P:maturation of SSU-rRNA"/>
    <property type="evidence" value="ECO:0007669"/>
    <property type="project" value="InterPro"/>
</dbReference>
<evidence type="ECO:0000256" key="2">
    <source>
        <dbReference type="ARBA" id="ARBA00022741"/>
    </source>
</evidence>
<evidence type="ECO:0000256" key="9">
    <source>
        <dbReference type="RuleBase" id="RU000492"/>
    </source>
</evidence>
<dbReference type="CDD" id="cd18787">
    <property type="entry name" value="SF2_C_DEAD"/>
    <property type="match status" value="1"/>
</dbReference>
<evidence type="ECO:0000313" key="14">
    <source>
        <dbReference type="Proteomes" id="UP000218811"/>
    </source>
</evidence>
<gene>
    <name evidence="13" type="ORF">WOLCODRAFT_135010</name>
</gene>
<dbReference type="SUPFAM" id="SSF52540">
    <property type="entry name" value="P-loop containing nucleoside triphosphate hydrolases"/>
    <property type="match status" value="1"/>
</dbReference>